<dbReference type="PROSITE" id="PS51257">
    <property type="entry name" value="PROKAR_LIPOPROTEIN"/>
    <property type="match status" value="1"/>
</dbReference>
<name>A0A2K9NPT9_BACTC</name>
<gene>
    <name evidence="1" type="ORF">C0V70_01425</name>
</gene>
<dbReference type="Proteomes" id="UP000235584">
    <property type="component" value="Chromosome"/>
</dbReference>
<protein>
    <submittedName>
        <fullName evidence="1">Uncharacterized protein</fullName>
    </submittedName>
</protein>
<dbReference type="KEGG" id="bsto:C0V70_01425"/>
<reference evidence="1 2" key="1">
    <citation type="submission" date="2018-01" db="EMBL/GenBank/DDBJ databases">
        <title>Complete genome sequence of Bacteriovorax stolpii DSM12778.</title>
        <authorList>
            <person name="Tang B."/>
            <person name="Chang J."/>
        </authorList>
    </citation>
    <scope>NUCLEOTIDE SEQUENCE [LARGE SCALE GENOMIC DNA]</scope>
    <source>
        <strain evidence="1 2">DSM 12778</strain>
    </source>
</reference>
<sequence length="141" mass="15999">MKFLTAVAALAFSASALACPNITGSFYDSDEDLVKTITQVRCESTTWSDEESTTTLLADNVERVLETDGKMTAYARVSFTKDDLIIDIRMDWGGSNEFDLPVRWITSYRIDKFNNLVEKIRPFKEDGSELGTDYVTFRRVK</sequence>
<evidence type="ECO:0000313" key="2">
    <source>
        <dbReference type="Proteomes" id="UP000235584"/>
    </source>
</evidence>
<keyword evidence="2" id="KW-1185">Reference proteome</keyword>
<proteinExistence type="predicted"/>
<accession>A0A2K9NPT9</accession>
<dbReference type="AlphaFoldDB" id="A0A2K9NPT9"/>
<dbReference type="EMBL" id="CP025704">
    <property type="protein sequence ID" value="AUN96784.1"/>
    <property type="molecule type" value="Genomic_DNA"/>
</dbReference>
<evidence type="ECO:0000313" key="1">
    <source>
        <dbReference type="EMBL" id="AUN96784.1"/>
    </source>
</evidence>
<dbReference type="RefSeq" id="WP_102242079.1">
    <property type="nucleotide sequence ID" value="NZ_CP025704.1"/>
</dbReference>
<organism evidence="1 2">
    <name type="scientific">Bacteriovorax stolpii</name>
    <name type="common">Bdellovibrio stolpii</name>
    <dbReference type="NCBI Taxonomy" id="960"/>
    <lineage>
        <taxon>Bacteria</taxon>
        <taxon>Pseudomonadati</taxon>
        <taxon>Bdellovibrionota</taxon>
        <taxon>Bacteriovoracia</taxon>
        <taxon>Bacteriovoracales</taxon>
        <taxon>Bacteriovoracaceae</taxon>
        <taxon>Bacteriovorax</taxon>
    </lineage>
</organism>